<keyword evidence="1" id="KW-0732">Signal</keyword>
<dbReference type="PROSITE" id="PS51257">
    <property type="entry name" value="PROKAR_LIPOPROTEIN"/>
    <property type="match status" value="1"/>
</dbReference>
<evidence type="ECO:0000313" key="3">
    <source>
        <dbReference type="Proteomes" id="UP000221961"/>
    </source>
</evidence>
<protein>
    <submittedName>
        <fullName evidence="2">Uncharacterized protein</fullName>
    </submittedName>
</protein>
<reference evidence="2 3" key="1">
    <citation type="submission" date="2017-10" db="EMBL/GenBank/DDBJ databases">
        <title>Comparative genomics between pathogenic Norcardia.</title>
        <authorList>
            <person name="Zeng L."/>
        </authorList>
    </citation>
    <scope>NUCLEOTIDE SEQUENCE [LARGE SCALE GENOMIC DNA]</scope>
    <source>
        <strain evidence="2 3">NC_YFY_NT001</strain>
    </source>
</reference>
<dbReference type="KEGG" id="ntp:CRH09_23355"/>
<dbReference type="GeneID" id="88360287"/>
<dbReference type="AlphaFoldDB" id="A0A291RNC6"/>
<dbReference type="Proteomes" id="UP000221961">
    <property type="component" value="Chromosome"/>
</dbReference>
<dbReference type="RefSeq" id="WP_098695750.1">
    <property type="nucleotide sequence ID" value="NZ_CP023778.1"/>
</dbReference>
<proteinExistence type="predicted"/>
<sequence>MNKFGAFLLIAAAACGIATAEAGAAAAAKSVSANPVVAPGGPASTGTGSAASLADFLQGIMTGSAGLSEHN</sequence>
<evidence type="ECO:0000313" key="2">
    <source>
        <dbReference type="EMBL" id="ATL68684.1"/>
    </source>
</evidence>
<accession>A0A291RNC6</accession>
<name>A0A291RNC6_9NOCA</name>
<gene>
    <name evidence="2" type="ORF">CRH09_23355</name>
</gene>
<organism evidence="2 3">
    <name type="scientific">Nocardia terpenica</name>
    <dbReference type="NCBI Taxonomy" id="455432"/>
    <lineage>
        <taxon>Bacteria</taxon>
        <taxon>Bacillati</taxon>
        <taxon>Actinomycetota</taxon>
        <taxon>Actinomycetes</taxon>
        <taxon>Mycobacteriales</taxon>
        <taxon>Nocardiaceae</taxon>
        <taxon>Nocardia</taxon>
    </lineage>
</organism>
<evidence type="ECO:0000256" key="1">
    <source>
        <dbReference type="SAM" id="SignalP"/>
    </source>
</evidence>
<feature type="chain" id="PRO_5038567021" evidence="1">
    <location>
        <begin position="21"/>
        <end position="71"/>
    </location>
</feature>
<dbReference type="EMBL" id="CP023778">
    <property type="protein sequence ID" value="ATL68684.1"/>
    <property type="molecule type" value="Genomic_DNA"/>
</dbReference>
<feature type="signal peptide" evidence="1">
    <location>
        <begin position="1"/>
        <end position="20"/>
    </location>
</feature>